<feature type="transmembrane region" description="Helical" evidence="11">
    <location>
        <begin position="1106"/>
        <end position="1130"/>
    </location>
</feature>
<dbReference type="InterPro" id="IPR007219">
    <property type="entry name" value="XnlR_reg_dom"/>
</dbReference>
<dbReference type="Gene3D" id="4.10.240.10">
    <property type="entry name" value="Zn(2)-C6 fungal-type DNA-binding domain"/>
    <property type="match status" value="1"/>
</dbReference>
<keyword evidence="9" id="KW-0175">Coiled coil</keyword>
<dbReference type="GO" id="GO:0003677">
    <property type="term" value="F:DNA binding"/>
    <property type="evidence" value="ECO:0007669"/>
    <property type="project" value="InterPro"/>
</dbReference>
<dbReference type="GO" id="GO:0000981">
    <property type="term" value="F:DNA-binding transcription factor activity, RNA polymerase II-specific"/>
    <property type="evidence" value="ECO:0007669"/>
    <property type="project" value="InterPro"/>
</dbReference>
<comment type="caution">
    <text evidence="14">The sequence shown here is derived from an EMBL/GenBank/DDBJ whole genome shotgun (WGS) entry which is preliminary data.</text>
</comment>
<accession>A0A8H4ZW35</accession>
<keyword evidence="7" id="KW-0325">Glycoprotein</keyword>
<dbReference type="InterPro" id="IPR001138">
    <property type="entry name" value="Zn2Cys6_DnaBD"/>
</dbReference>
<dbReference type="Pfam" id="PF04082">
    <property type="entry name" value="Fungal_trans"/>
    <property type="match status" value="1"/>
</dbReference>
<keyword evidence="6 11" id="KW-0472">Membrane</keyword>
<dbReference type="GO" id="GO:0008270">
    <property type="term" value="F:zinc ion binding"/>
    <property type="evidence" value="ECO:0007669"/>
    <property type="project" value="InterPro"/>
</dbReference>
<feature type="domain" description="Zn(2)-C6 fungal-type" evidence="12">
    <location>
        <begin position="34"/>
        <end position="66"/>
    </location>
</feature>
<evidence type="ECO:0000256" key="3">
    <source>
        <dbReference type="ARBA" id="ARBA00022692"/>
    </source>
</evidence>
<feature type="transmembrane region" description="Helical" evidence="11">
    <location>
        <begin position="1020"/>
        <end position="1038"/>
    </location>
</feature>
<dbReference type="Gene3D" id="1.20.1250.20">
    <property type="entry name" value="MFS general substrate transporter like domains"/>
    <property type="match status" value="2"/>
</dbReference>
<feature type="transmembrane region" description="Helical" evidence="11">
    <location>
        <begin position="986"/>
        <end position="1008"/>
    </location>
</feature>
<dbReference type="InterPro" id="IPR020846">
    <property type="entry name" value="MFS_dom"/>
</dbReference>
<keyword evidence="8" id="KW-0539">Nucleus</keyword>
<keyword evidence="3 11" id="KW-0812">Transmembrane</keyword>
<evidence type="ECO:0000256" key="11">
    <source>
        <dbReference type="SAM" id="Phobius"/>
    </source>
</evidence>
<evidence type="ECO:0000256" key="2">
    <source>
        <dbReference type="ARBA" id="ARBA00022448"/>
    </source>
</evidence>
<dbReference type="Pfam" id="PF00172">
    <property type="entry name" value="Zn_clus"/>
    <property type="match status" value="1"/>
</dbReference>
<feature type="coiled-coil region" evidence="9">
    <location>
        <begin position="81"/>
        <end position="115"/>
    </location>
</feature>
<proteinExistence type="predicted"/>
<evidence type="ECO:0000259" key="12">
    <source>
        <dbReference type="PROSITE" id="PS50048"/>
    </source>
</evidence>
<name>A0A8H4ZW35_9HYPO</name>
<dbReference type="GO" id="GO:0006351">
    <property type="term" value="P:DNA-templated transcription"/>
    <property type="evidence" value="ECO:0007669"/>
    <property type="project" value="InterPro"/>
</dbReference>
<keyword evidence="2" id="KW-0813">Transport</keyword>
<dbReference type="Pfam" id="PF07690">
    <property type="entry name" value="MFS_1"/>
    <property type="match status" value="1"/>
</dbReference>
<gene>
    <name evidence="14" type="ORF">FANTH_1527</name>
</gene>
<dbReference type="InterPro" id="IPR036864">
    <property type="entry name" value="Zn2-C6_fun-type_DNA-bd_sf"/>
</dbReference>
<feature type="transmembrane region" description="Helical" evidence="11">
    <location>
        <begin position="1077"/>
        <end position="1094"/>
    </location>
</feature>
<keyword evidence="15" id="KW-1185">Reference proteome</keyword>
<dbReference type="AlphaFoldDB" id="A0A8H4ZW35"/>
<evidence type="ECO:0000313" key="15">
    <source>
        <dbReference type="Proteomes" id="UP000573603"/>
    </source>
</evidence>
<dbReference type="FunFam" id="1.20.1250.20:FF:000394">
    <property type="entry name" value="MFS general substrate transporter"/>
    <property type="match status" value="1"/>
</dbReference>
<organism evidence="14 15">
    <name type="scientific">Fusarium anthophilum</name>
    <dbReference type="NCBI Taxonomy" id="48485"/>
    <lineage>
        <taxon>Eukaryota</taxon>
        <taxon>Fungi</taxon>
        <taxon>Dikarya</taxon>
        <taxon>Ascomycota</taxon>
        <taxon>Pezizomycotina</taxon>
        <taxon>Sordariomycetes</taxon>
        <taxon>Hypocreomycetidae</taxon>
        <taxon>Hypocreales</taxon>
        <taxon>Nectriaceae</taxon>
        <taxon>Fusarium</taxon>
        <taxon>Fusarium fujikuroi species complex</taxon>
    </lineage>
</organism>
<feature type="transmembrane region" description="Helical" evidence="11">
    <location>
        <begin position="879"/>
        <end position="903"/>
    </location>
</feature>
<feature type="transmembrane region" description="Helical" evidence="11">
    <location>
        <begin position="846"/>
        <end position="867"/>
    </location>
</feature>
<dbReference type="Proteomes" id="UP000573603">
    <property type="component" value="Unassembled WGS sequence"/>
</dbReference>
<dbReference type="InterPro" id="IPR011701">
    <property type="entry name" value="MFS"/>
</dbReference>
<keyword evidence="4" id="KW-0479">Metal-binding</keyword>
<dbReference type="SMART" id="SM00066">
    <property type="entry name" value="GAL4"/>
    <property type="match status" value="1"/>
</dbReference>
<dbReference type="GO" id="GO:0016020">
    <property type="term" value="C:membrane"/>
    <property type="evidence" value="ECO:0007669"/>
    <property type="project" value="UniProtKB-SubCell"/>
</dbReference>
<reference evidence="14 15" key="1">
    <citation type="journal article" date="2020" name="BMC Genomics">
        <title>Correction to: Identification and distribution of gene clusters required for synthesis of sphingolipid metabolism inhibitors in diverse species of the filamentous fungus Fusarium.</title>
        <authorList>
            <person name="Kim H.S."/>
            <person name="Lohmar J.M."/>
            <person name="Busman M."/>
            <person name="Brown D.W."/>
            <person name="Naumann T.A."/>
            <person name="Divon H.H."/>
            <person name="Lysoe E."/>
            <person name="Uhlig S."/>
            <person name="Proctor R.H."/>
        </authorList>
    </citation>
    <scope>NUCLEOTIDE SEQUENCE [LARGE SCALE GENOMIC DNA]</scope>
    <source>
        <strain evidence="14 15">NRRL 25214</strain>
    </source>
</reference>
<feature type="transmembrane region" description="Helical" evidence="11">
    <location>
        <begin position="1044"/>
        <end position="1065"/>
    </location>
</feature>
<dbReference type="FunFam" id="1.20.1250.20:FF:000057">
    <property type="entry name" value="MFS general substrate transporter"/>
    <property type="match status" value="1"/>
</dbReference>
<evidence type="ECO:0000256" key="9">
    <source>
        <dbReference type="SAM" id="Coils"/>
    </source>
</evidence>
<dbReference type="PANTHER" id="PTHR43791:SF38">
    <property type="entry name" value="MAJOR FACILITATOR SUPERFAMILY (MFS) PROFILE DOMAIN-CONTAINING PROTEIN"/>
    <property type="match status" value="1"/>
</dbReference>
<dbReference type="SMART" id="SM00906">
    <property type="entry name" value="Fungal_trans"/>
    <property type="match status" value="1"/>
</dbReference>
<evidence type="ECO:0008006" key="16">
    <source>
        <dbReference type="Google" id="ProtNLM"/>
    </source>
</evidence>
<evidence type="ECO:0000313" key="14">
    <source>
        <dbReference type="EMBL" id="KAF5253600.1"/>
    </source>
</evidence>
<evidence type="ECO:0000256" key="10">
    <source>
        <dbReference type="SAM" id="MobiDB-lite"/>
    </source>
</evidence>
<evidence type="ECO:0000256" key="1">
    <source>
        <dbReference type="ARBA" id="ARBA00004141"/>
    </source>
</evidence>
<feature type="transmembrane region" description="Helical" evidence="11">
    <location>
        <begin position="955"/>
        <end position="974"/>
    </location>
</feature>
<dbReference type="SUPFAM" id="SSF103473">
    <property type="entry name" value="MFS general substrate transporter"/>
    <property type="match status" value="1"/>
</dbReference>
<evidence type="ECO:0000256" key="4">
    <source>
        <dbReference type="ARBA" id="ARBA00022723"/>
    </source>
</evidence>
<dbReference type="CDD" id="cd00067">
    <property type="entry name" value="GAL4"/>
    <property type="match status" value="1"/>
</dbReference>
<dbReference type="SUPFAM" id="SSF57701">
    <property type="entry name" value="Zn2/Cys6 DNA-binding domain"/>
    <property type="match status" value="1"/>
</dbReference>
<feature type="transmembrane region" description="Helical" evidence="11">
    <location>
        <begin position="811"/>
        <end position="834"/>
    </location>
</feature>
<feature type="transmembrane region" description="Helical" evidence="11">
    <location>
        <begin position="786"/>
        <end position="805"/>
    </location>
</feature>
<dbReference type="InterPro" id="IPR036259">
    <property type="entry name" value="MFS_trans_sf"/>
</dbReference>
<evidence type="ECO:0000259" key="13">
    <source>
        <dbReference type="PROSITE" id="PS50850"/>
    </source>
</evidence>
<dbReference type="PROSITE" id="PS50850">
    <property type="entry name" value="MFS"/>
    <property type="match status" value="1"/>
</dbReference>
<keyword evidence="5 11" id="KW-1133">Transmembrane helix</keyword>
<dbReference type="PROSITE" id="PS50048">
    <property type="entry name" value="ZN2_CY6_FUNGAL_2"/>
    <property type="match status" value="1"/>
</dbReference>
<dbReference type="CDD" id="cd12148">
    <property type="entry name" value="fungal_TF_MHR"/>
    <property type="match status" value="1"/>
</dbReference>
<evidence type="ECO:0000256" key="7">
    <source>
        <dbReference type="ARBA" id="ARBA00023180"/>
    </source>
</evidence>
<evidence type="ECO:0000256" key="8">
    <source>
        <dbReference type="ARBA" id="ARBA00023242"/>
    </source>
</evidence>
<feature type="transmembrane region" description="Helical" evidence="11">
    <location>
        <begin position="756"/>
        <end position="774"/>
    </location>
</feature>
<comment type="subcellular location">
    <subcellularLocation>
        <location evidence="1">Membrane</location>
        <topology evidence="1">Multi-pass membrane protein</topology>
    </subcellularLocation>
</comment>
<dbReference type="GO" id="GO:0022857">
    <property type="term" value="F:transmembrane transporter activity"/>
    <property type="evidence" value="ECO:0007669"/>
    <property type="project" value="InterPro"/>
</dbReference>
<feature type="domain" description="Major facilitator superfamily (MFS) profile" evidence="13">
    <location>
        <begin position="720"/>
        <end position="1136"/>
    </location>
</feature>
<feature type="region of interest" description="Disordered" evidence="10">
    <location>
        <begin position="1"/>
        <end position="26"/>
    </location>
</feature>
<dbReference type="EMBL" id="JABEVY010000033">
    <property type="protein sequence ID" value="KAF5253600.1"/>
    <property type="molecule type" value="Genomic_DNA"/>
</dbReference>
<evidence type="ECO:0000256" key="5">
    <source>
        <dbReference type="ARBA" id="ARBA00022989"/>
    </source>
</evidence>
<sequence>MKRARTGLEADESGPGNASDSAIRGSKVSRKIRACQQCHTRKIRCVTEDGAPKCIRCTKNGFDCVVNKNLQDLLEGEYDWKKAMEQQMESMRASMEDMKAKLDNLQSTQQRMALATTSPETVSRLTAPTPHLTAMTRENSPDTHSASKDDGAIVDAPMVSLFRATKLRNIRSDPSRDGRAALDRHRQPDFISQGRITLEEAERLFAAFQGTLNAYLWGGVALIHDTLSSARESSSLLVAAIFAVAALHTQDDGQSFDRCYVVFAELASQAMFQRYHTLDDIRGLCIGAFWLSDLSWKLSGLAVRIATELNIHQHCARALRGETSHCEKARLWYLLYVCDHHFSIAYGRPPVIAEDVTLINHEGFLGLPGAKGTDVRLHSQVSIFIILSRTYRTFGLDRSRVVANDEFDAIRRYNGELGQWKQTWEARLGELGCDPQIGDYPRKGVVLHYHFARLLLFSVCLQGLQPTDDYLISLERQDFINTAVDSACAALRLILEDSDMRRAVVGVPLYLLTTIAYSSIFLIKVCSSWRAVVVHLSVDDVVNLVGPIISMLNATQAYARHVAHYIGQGLSTMLDKLKSGESANEPLAKPNCIFHSARRPPQAMPKSGLYAAPLNNSLESFLLPYLHDPDHSGPYPMGRSTLSLKVSGLVPQVYYPGIIAELALPKDPKTGTMSLEEEISKTGEHHEQVGISQELSDALSNYTPGSPEEKKLVKKIDLFLMPILWIMYILNYVDRTNIGNAKIAGMGDDLKLTDEMYAWVLSIFFFGYLICEVPSNMILSRSRPSLFLPGIMIVWGSLCAVMSVSKNYSTILAFRFILGCIESGFFPGVLYLLSSWYTRAELGKRFAIFYAAAVLSGAFGGLLAGGITSGLHDAHGISGWRWLFIVEGVATVGVGIIACFVLLDYPHNSKRLSQQERQLAQIRIVADGLASTSSLSGRLTHWQAFVAAISDPRTYIFIVLFMLDVGAGTISYFIPTITKTLGYTSVQAQYMTVPIYAVATVVLIFVAWSSDRHIERRWHITSALVLGCVGSVVCAAVQNPIVRYVMICLVASGIWSALPLILSWASATVSLPPEKRAIVLALVNAFGNFSSVYGSRIWPTKDSPEYHIGFGVTAAFLGAGAILASVLPLLCKITAHKGTAAERAVLAGLQTEERNGTGSEAASAK</sequence>
<dbReference type="PANTHER" id="PTHR43791">
    <property type="entry name" value="PERMEASE-RELATED"/>
    <property type="match status" value="1"/>
</dbReference>
<dbReference type="PROSITE" id="PS00463">
    <property type="entry name" value="ZN2_CY6_FUNGAL_1"/>
    <property type="match status" value="1"/>
</dbReference>
<protein>
    <recommendedName>
        <fullName evidence="16">Major facilitator superfamily (MFS) profile domain-containing protein</fullName>
    </recommendedName>
</protein>
<evidence type="ECO:0000256" key="6">
    <source>
        <dbReference type="ARBA" id="ARBA00023136"/>
    </source>
</evidence>